<feature type="chain" id="PRO_5005202273" description="Secreted protein" evidence="1">
    <location>
        <begin position="24"/>
        <end position="98"/>
    </location>
</feature>
<dbReference type="EMBL" id="KQ085882">
    <property type="protein sequence ID" value="KLO20562.1"/>
    <property type="molecule type" value="Genomic_DNA"/>
</dbReference>
<reference evidence="2 3" key="1">
    <citation type="submission" date="2015-04" db="EMBL/GenBank/DDBJ databases">
        <title>Complete genome sequence of Schizopora paradoxa KUC8140, a cosmopolitan wood degrader in East Asia.</title>
        <authorList>
            <consortium name="DOE Joint Genome Institute"/>
            <person name="Min B."/>
            <person name="Park H."/>
            <person name="Jang Y."/>
            <person name="Kim J.-J."/>
            <person name="Kim K.H."/>
            <person name="Pangilinan J."/>
            <person name="Lipzen A."/>
            <person name="Riley R."/>
            <person name="Grigoriev I.V."/>
            <person name="Spatafora J.W."/>
            <person name="Choi I.-G."/>
        </authorList>
    </citation>
    <scope>NUCLEOTIDE SEQUENCE [LARGE SCALE GENOMIC DNA]</scope>
    <source>
        <strain evidence="2 3">KUC8140</strain>
    </source>
</reference>
<organism evidence="2 3">
    <name type="scientific">Schizopora paradoxa</name>
    <dbReference type="NCBI Taxonomy" id="27342"/>
    <lineage>
        <taxon>Eukaryota</taxon>
        <taxon>Fungi</taxon>
        <taxon>Dikarya</taxon>
        <taxon>Basidiomycota</taxon>
        <taxon>Agaricomycotina</taxon>
        <taxon>Agaricomycetes</taxon>
        <taxon>Hymenochaetales</taxon>
        <taxon>Schizoporaceae</taxon>
        <taxon>Schizopora</taxon>
    </lineage>
</organism>
<dbReference type="InParanoid" id="A0A0H2S8J9"/>
<evidence type="ECO:0000313" key="2">
    <source>
        <dbReference type="EMBL" id="KLO20562.1"/>
    </source>
</evidence>
<keyword evidence="1" id="KW-0732">Signal</keyword>
<name>A0A0H2S8J9_9AGAM</name>
<protein>
    <recommendedName>
        <fullName evidence="4">Secreted protein</fullName>
    </recommendedName>
</protein>
<evidence type="ECO:0000313" key="3">
    <source>
        <dbReference type="Proteomes" id="UP000053477"/>
    </source>
</evidence>
<accession>A0A0H2S8J9</accession>
<gene>
    <name evidence="2" type="ORF">SCHPADRAFT_12000</name>
</gene>
<evidence type="ECO:0000256" key="1">
    <source>
        <dbReference type="SAM" id="SignalP"/>
    </source>
</evidence>
<feature type="signal peptide" evidence="1">
    <location>
        <begin position="1"/>
        <end position="23"/>
    </location>
</feature>
<proteinExistence type="predicted"/>
<evidence type="ECO:0008006" key="4">
    <source>
        <dbReference type="Google" id="ProtNLM"/>
    </source>
</evidence>
<dbReference type="Proteomes" id="UP000053477">
    <property type="component" value="Unassembled WGS sequence"/>
</dbReference>
<sequence>MPVIIRLFVHMIPLSLFFSLCRGENDGQAPMPAPARRGREALATRIDGVSHPSASCSLPSTWMMPMSDPTRKVSAIDAPQARFLMFSPMSGCLSLFDA</sequence>
<keyword evidence="3" id="KW-1185">Reference proteome</keyword>
<dbReference type="AlphaFoldDB" id="A0A0H2S8J9"/>